<proteinExistence type="predicted"/>
<dbReference type="InterPro" id="IPR007657">
    <property type="entry name" value="Glycosyltransferase_61"/>
</dbReference>
<accession>A0A926NJG3</accession>
<keyword evidence="3" id="KW-0325">Glycoprotein</keyword>
<evidence type="ECO:0000313" key="6">
    <source>
        <dbReference type="Proteomes" id="UP000626844"/>
    </source>
</evidence>
<evidence type="ECO:0000256" key="1">
    <source>
        <dbReference type="ARBA" id="ARBA00022676"/>
    </source>
</evidence>
<evidence type="ECO:0000313" key="5">
    <source>
        <dbReference type="EMBL" id="MBD1378981.1"/>
    </source>
</evidence>
<protein>
    <submittedName>
        <fullName evidence="5">Glycosyltransferase family 61 protein</fullName>
    </submittedName>
</protein>
<dbReference type="RefSeq" id="WP_191155210.1">
    <property type="nucleotide sequence ID" value="NZ_JACXAI010000002.1"/>
</dbReference>
<dbReference type="AlphaFoldDB" id="A0A926NJG3"/>
<reference evidence="5" key="1">
    <citation type="submission" date="2020-09" db="EMBL/GenBank/DDBJ databases">
        <title>A novel bacterium of genus Bacillus, isolated from South China Sea.</title>
        <authorList>
            <person name="Huang H."/>
            <person name="Mo K."/>
            <person name="Hu Y."/>
        </authorList>
    </citation>
    <scope>NUCLEOTIDE SEQUENCE</scope>
    <source>
        <strain evidence="5">IB182487</strain>
    </source>
</reference>
<evidence type="ECO:0000256" key="2">
    <source>
        <dbReference type="ARBA" id="ARBA00022679"/>
    </source>
</evidence>
<dbReference type="InterPro" id="IPR049625">
    <property type="entry name" value="Glyco_transf_61_cat"/>
</dbReference>
<dbReference type="Proteomes" id="UP000626844">
    <property type="component" value="Unassembled WGS sequence"/>
</dbReference>
<feature type="domain" description="Glycosyltransferase 61 catalytic" evidence="4">
    <location>
        <begin position="134"/>
        <end position="308"/>
    </location>
</feature>
<dbReference type="Pfam" id="PF04577">
    <property type="entry name" value="Glyco_transf_61"/>
    <property type="match status" value="1"/>
</dbReference>
<dbReference type="EMBL" id="JACXAI010000002">
    <property type="protein sequence ID" value="MBD1378981.1"/>
    <property type="molecule type" value="Genomic_DNA"/>
</dbReference>
<organism evidence="5 6">
    <name type="scientific">Metabacillus arenae</name>
    <dbReference type="NCBI Taxonomy" id="2771434"/>
    <lineage>
        <taxon>Bacteria</taxon>
        <taxon>Bacillati</taxon>
        <taxon>Bacillota</taxon>
        <taxon>Bacilli</taxon>
        <taxon>Bacillales</taxon>
        <taxon>Bacillaceae</taxon>
        <taxon>Metabacillus</taxon>
    </lineage>
</organism>
<keyword evidence="2" id="KW-0808">Transferase</keyword>
<name>A0A926NJG3_9BACI</name>
<keyword evidence="6" id="KW-1185">Reference proteome</keyword>
<sequence>MYRENEIKPPEGFYLNTMDWIKETFINKKEIDKYYKEIYSNEIISFPPPKGVDSPRWETKCKFGKAFVAVIPYGRLWGINGSVITSNNKLLWDVSWLNRKTPEEHDIFYQKKLPTFNYSKETVATLAFTTHNNYYHWMFDILPRIHLLNQSGIKVDKYIINGSLKFPELQYETLSVLGIPKNKIIETNDTFHYKAEKVVVSAVPRRLGRIPRWACDFIRNKFLENKKPTFLKEYERIYISRNDTEHRKVINEDELIKFIKPYGFKKVQIKDLSLQDQINLFYSATHIISPSGANLTNIVFCNPRTKIIEFSSTMVCELFWKISNYINLDYYYIKCDAGKKRHDKPMKDDIIVNINKFKEILKMQGL</sequence>
<gene>
    <name evidence="5" type="ORF">IC621_01950</name>
</gene>
<comment type="caution">
    <text evidence="5">The sequence shown here is derived from an EMBL/GenBank/DDBJ whole genome shotgun (WGS) entry which is preliminary data.</text>
</comment>
<evidence type="ECO:0000259" key="4">
    <source>
        <dbReference type="Pfam" id="PF04577"/>
    </source>
</evidence>
<dbReference type="PANTHER" id="PTHR20961">
    <property type="entry name" value="GLYCOSYLTRANSFERASE"/>
    <property type="match status" value="1"/>
</dbReference>
<keyword evidence="1" id="KW-0328">Glycosyltransferase</keyword>
<dbReference type="GO" id="GO:0016757">
    <property type="term" value="F:glycosyltransferase activity"/>
    <property type="evidence" value="ECO:0007669"/>
    <property type="project" value="UniProtKB-KW"/>
</dbReference>
<evidence type="ECO:0000256" key="3">
    <source>
        <dbReference type="ARBA" id="ARBA00023180"/>
    </source>
</evidence>